<dbReference type="InterPro" id="IPR002347">
    <property type="entry name" value="SDR_fam"/>
</dbReference>
<dbReference type="InterPro" id="IPR057326">
    <property type="entry name" value="KR_dom"/>
</dbReference>
<evidence type="ECO:0000313" key="5">
    <source>
        <dbReference type="Proteomes" id="UP000565715"/>
    </source>
</evidence>
<evidence type="ECO:0000256" key="2">
    <source>
        <dbReference type="ARBA" id="ARBA00023002"/>
    </source>
</evidence>
<keyword evidence="2" id="KW-0560">Oxidoreductase</keyword>
<dbReference type="Gene3D" id="3.40.50.720">
    <property type="entry name" value="NAD(P)-binding Rossmann-like Domain"/>
    <property type="match status" value="1"/>
</dbReference>
<dbReference type="GO" id="GO:0016491">
    <property type="term" value="F:oxidoreductase activity"/>
    <property type="evidence" value="ECO:0007669"/>
    <property type="project" value="UniProtKB-KW"/>
</dbReference>
<dbReference type="EMBL" id="JAAXOO010000002">
    <property type="protein sequence ID" value="NKY33046.1"/>
    <property type="molecule type" value="Genomic_DNA"/>
</dbReference>
<dbReference type="PANTHER" id="PTHR43639:SF1">
    <property type="entry name" value="SHORT-CHAIN DEHYDROGENASE_REDUCTASE FAMILY PROTEIN"/>
    <property type="match status" value="1"/>
</dbReference>
<dbReference type="FunFam" id="3.40.50.720:FF:000084">
    <property type="entry name" value="Short-chain dehydrogenase reductase"/>
    <property type="match status" value="1"/>
</dbReference>
<dbReference type="SUPFAM" id="SSF51735">
    <property type="entry name" value="NAD(P)-binding Rossmann-fold domains"/>
    <property type="match status" value="1"/>
</dbReference>
<dbReference type="NCBIfam" id="NF005559">
    <property type="entry name" value="PRK07231.1"/>
    <property type="match status" value="1"/>
</dbReference>
<accession>A0A846XE94</accession>
<dbReference type="AlphaFoldDB" id="A0A846XE94"/>
<protein>
    <submittedName>
        <fullName evidence="4">SDR family oxidoreductase</fullName>
    </submittedName>
</protein>
<dbReference type="CDD" id="cd05233">
    <property type="entry name" value="SDR_c"/>
    <property type="match status" value="1"/>
</dbReference>
<gene>
    <name evidence="4" type="ORF">HGA13_08170</name>
</gene>
<dbReference type="RefSeq" id="WP_068048325.1">
    <property type="nucleotide sequence ID" value="NZ_JAAXOO010000002.1"/>
</dbReference>
<organism evidence="4 5">
    <name type="scientific">Nocardia speluncae</name>
    <dbReference type="NCBI Taxonomy" id="419477"/>
    <lineage>
        <taxon>Bacteria</taxon>
        <taxon>Bacillati</taxon>
        <taxon>Actinomycetota</taxon>
        <taxon>Actinomycetes</taxon>
        <taxon>Mycobacteriales</taxon>
        <taxon>Nocardiaceae</taxon>
        <taxon>Nocardia</taxon>
    </lineage>
</organism>
<dbReference type="PRINTS" id="PR00080">
    <property type="entry name" value="SDRFAMILY"/>
</dbReference>
<name>A0A846XE94_9NOCA</name>
<dbReference type="SMART" id="SM00822">
    <property type="entry name" value="PKS_KR"/>
    <property type="match status" value="1"/>
</dbReference>
<dbReference type="PANTHER" id="PTHR43639">
    <property type="entry name" value="OXIDOREDUCTASE, SHORT-CHAIN DEHYDROGENASE/REDUCTASE FAMILY (AFU_ORTHOLOGUE AFUA_5G02870)"/>
    <property type="match status" value="1"/>
</dbReference>
<evidence type="ECO:0000259" key="3">
    <source>
        <dbReference type="SMART" id="SM00822"/>
    </source>
</evidence>
<dbReference type="Pfam" id="PF13561">
    <property type="entry name" value="adh_short_C2"/>
    <property type="match status" value="1"/>
</dbReference>
<feature type="domain" description="Ketoreductase" evidence="3">
    <location>
        <begin position="12"/>
        <end position="194"/>
    </location>
</feature>
<dbReference type="Proteomes" id="UP000565715">
    <property type="component" value="Unassembled WGS sequence"/>
</dbReference>
<sequence length="253" mass="26246">MSPVNPDPLSGKVAVVTGASSGIGAEIAREMHRAGAEVLLVGRHEERLAASAARLEADGGRAETLSVDLTDKAAPDAVVQRALDRFGRVDILVNAAGVFTPAPFLETTDQNLDDQWDANVRAPFRLARAATGHLGEGSSIIFVSSICGYAGFPNSTAYCAIKGAVELLVKALTAELAPRGIRVNAVAPGNIRTSINEHLLADPDYERQMLAATPAGRIGEVGDIAPAVVFLASPAASYIHGSSLLIDGGWIAS</sequence>
<comment type="similarity">
    <text evidence="1">Belongs to the short-chain dehydrogenases/reductases (SDR) family.</text>
</comment>
<dbReference type="InterPro" id="IPR036291">
    <property type="entry name" value="NAD(P)-bd_dom_sf"/>
</dbReference>
<comment type="caution">
    <text evidence="4">The sequence shown here is derived from an EMBL/GenBank/DDBJ whole genome shotgun (WGS) entry which is preliminary data.</text>
</comment>
<evidence type="ECO:0000313" key="4">
    <source>
        <dbReference type="EMBL" id="NKY33046.1"/>
    </source>
</evidence>
<reference evidence="4 5" key="1">
    <citation type="submission" date="2020-04" db="EMBL/GenBank/DDBJ databases">
        <title>MicrobeNet Type strains.</title>
        <authorList>
            <person name="Nicholson A.C."/>
        </authorList>
    </citation>
    <scope>NUCLEOTIDE SEQUENCE [LARGE SCALE GENOMIC DNA]</scope>
    <source>
        <strain evidence="4 5">DSM 45078</strain>
    </source>
</reference>
<evidence type="ECO:0000256" key="1">
    <source>
        <dbReference type="ARBA" id="ARBA00006484"/>
    </source>
</evidence>
<keyword evidence="5" id="KW-1185">Reference proteome</keyword>
<proteinExistence type="inferred from homology"/>
<dbReference type="PRINTS" id="PR00081">
    <property type="entry name" value="GDHRDH"/>
</dbReference>